<keyword evidence="5" id="KW-0645">Protease</keyword>
<dbReference type="PANTHER" id="PTHR32282">
    <property type="entry name" value="BINDING PROTEIN TRANSPEPTIDASE, PUTATIVE-RELATED"/>
    <property type="match status" value="1"/>
</dbReference>
<dbReference type="Gene3D" id="1.10.3810.10">
    <property type="entry name" value="Biosynthetic peptidoglycan transglycosylase-like"/>
    <property type="match status" value="1"/>
</dbReference>
<keyword evidence="8" id="KW-0378">Hydrolase</keyword>
<sequence>MKRIGGLSVIVLIASAVGYWLLPEDTLYPQGLTFSPVLEDRNGEVIHIALAADGRYRVRCGVEEISEELVEATLFHEDRQFRDHPGVNPVSLMRATWGVISGQRLGGGSTVTMQLARMRYGIETTSVSGKLHQMVRALQMERHHSKDEILEAYFNLAPYGGNVEGVAAASLIWCGVDPGELNERDAVALSVIPQSPSRRCPSALRDNEQLAAAQYRLRQRLAAEDGRRVDPLDEHYVLRPSGGVVREVPHLARRLLSGRCGRVRSTVDVNFQRTLEAAINGYIERHRDVGITNACALLVHAPSREVRAYVGSADFGNDGIAGQVDGVMARRSPGSALKPFVYGLAVERGLIHPATLLRDARRSFGEYNPENFDRGFVGPVAAADALYHSRNIPAVSLAAQLGEETFYHFLRRAGVALPEDAEHYGLSLPLGGGEVTMEELGALYAMLATDGVARALVLQQDGASSSGNDEVVMWSPQAGFLTRQMLKARDYDVLADNPEVRWKTGTSHGFRDAWSAGIFGDYVLIVWIGNFDGSGNPAFVARESSAPLMFDALARLNLPAASDPVPEGVKRIPMCAVSGQLPTPHCPSHQDEWFIPGVSSIAPCGVHREVLIDLESGLRVAYDDGKRELAREVYEFWPADLLGLFRAAGLPRRTPPPFEPSAAAMATADSAASPVILSPQPAYVYTLRLSDPERSRIPLRVDAAPDSSTVYWFVGGSFIGSSPVGEPMLWQAHAGEWSVHAIDDRGRSASTVFSVEVVE</sequence>
<dbReference type="GO" id="GO:0004180">
    <property type="term" value="F:carboxypeptidase activity"/>
    <property type="evidence" value="ECO:0007669"/>
    <property type="project" value="UniProtKB-KW"/>
</dbReference>
<feature type="domain" description="Penicillin-binding protein transpeptidase" evidence="12">
    <location>
        <begin position="295"/>
        <end position="507"/>
    </location>
</feature>
<evidence type="ECO:0000259" key="14">
    <source>
        <dbReference type="Pfam" id="PF06832"/>
    </source>
</evidence>
<comment type="pathway">
    <text evidence="1">Cell wall biogenesis; peptidoglycan biosynthesis.</text>
</comment>
<dbReference type="GO" id="GO:0008955">
    <property type="term" value="F:peptidoglycan glycosyltransferase activity"/>
    <property type="evidence" value="ECO:0007669"/>
    <property type="project" value="UniProtKB-EC"/>
</dbReference>
<proteinExistence type="inferred from homology"/>
<evidence type="ECO:0000256" key="5">
    <source>
        <dbReference type="ARBA" id="ARBA00022670"/>
    </source>
</evidence>
<keyword evidence="4" id="KW-0121">Carboxypeptidase</keyword>
<gene>
    <name evidence="15" type="primary">pbpC</name>
    <name evidence="15" type="ORF">G3M56_011520</name>
</gene>
<feature type="domain" description="Penicillin-binding C-terminal" evidence="14">
    <location>
        <begin position="667"/>
        <end position="750"/>
    </location>
</feature>
<feature type="domain" description="Glycosyl transferase family 51" evidence="13">
    <location>
        <begin position="54"/>
        <end position="210"/>
    </location>
</feature>
<dbReference type="PANTHER" id="PTHR32282:SF15">
    <property type="entry name" value="PENICILLIN-BINDING PROTEIN 1C"/>
    <property type="match status" value="1"/>
</dbReference>
<evidence type="ECO:0000256" key="3">
    <source>
        <dbReference type="ARBA" id="ARBA00007739"/>
    </source>
</evidence>
<dbReference type="NCBIfam" id="TIGR02073">
    <property type="entry name" value="PBP_1c"/>
    <property type="match status" value="1"/>
</dbReference>
<dbReference type="SUPFAM" id="SSF56601">
    <property type="entry name" value="beta-lactamase/transpeptidase-like"/>
    <property type="match status" value="1"/>
</dbReference>
<evidence type="ECO:0000256" key="8">
    <source>
        <dbReference type="ARBA" id="ARBA00022801"/>
    </source>
</evidence>
<dbReference type="Gene3D" id="3.40.710.10">
    <property type="entry name" value="DD-peptidase/beta-lactamase superfamily"/>
    <property type="match status" value="1"/>
</dbReference>
<comment type="similarity">
    <text evidence="3">In the N-terminal section; belongs to the glycosyltransferase 51 family.</text>
</comment>
<keyword evidence="9" id="KW-0511">Multifunctional enzyme</keyword>
<dbReference type="InterPro" id="IPR001460">
    <property type="entry name" value="PCN-bd_Tpept"/>
</dbReference>
<dbReference type="GO" id="GO:0006508">
    <property type="term" value="P:proteolysis"/>
    <property type="evidence" value="ECO:0007669"/>
    <property type="project" value="UniProtKB-KW"/>
</dbReference>
<dbReference type="GO" id="GO:0030288">
    <property type="term" value="C:outer membrane-bounded periplasmic space"/>
    <property type="evidence" value="ECO:0007669"/>
    <property type="project" value="TreeGrafter"/>
</dbReference>
<dbReference type="RefSeq" id="WP_235203417.1">
    <property type="nucleotide sequence ID" value="NZ_CP066776.1"/>
</dbReference>
<name>A0A6B3L7J0_9BACT</name>
<dbReference type="Pfam" id="PF00905">
    <property type="entry name" value="Transpeptidase"/>
    <property type="match status" value="1"/>
</dbReference>
<dbReference type="EMBL" id="CP066776">
    <property type="protein sequence ID" value="QQL44503.1"/>
    <property type="molecule type" value="Genomic_DNA"/>
</dbReference>
<evidence type="ECO:0000256" key="4">
    <source>
        <dbReference type="ARBA" id="ARBA00022645"/>
    </source>
</evidence>
<comment type="catalytic activity">
    <reaction evidence="11">
        <text>[GlcNAc-(1-&gt;4)-Mur2Ac(oyl-L-Ala-gamma-D-Glu-L-Lys-D-Ala-D-Ala)](n)-di-trans,octa-cis-undecaprenyl diphosphate + beta-D-GlcNAc-(1-&gt;4)-Mur2Ac(oyl-L-Ala-gamma-D-Glu-L-Lys-D-Ala-D-Ala)-di-trans,octa-cis-undecaprenyl diphosphate = [GlcNAc-(1-&gt;4)-Mur2Ac(oyl-L-Ala-gamma-D-Glu-L-Lys-D-Ala-D-Ala)](n+1)-di-trans,octa-cis-undecaprenyl diphosphate + di-trans,octa-cis-undecaprenyl diphosphate + H(+)</text>
        <dbReference type="Rhea" id="RHEA:23708"/>
        <dbReference type="Rhea" id="RHEA-COMP:9602"/>
        <dbReference type="Rhea" id="RHEA-COMP:9603"/>
        <dbReference type="ChEBI" id="CHEBI:15378"/>
        <dbReference type="ChEBI" id="CHEBI:58405"/>
        <dbReference type="ChEBI" id="CHEBI:60033"/>
        <dbReference type="ChEBI" id="CHEBI:78435"/>
        <dbReference type="EC" id="2.4.99.28"/>
    </reaction>
</comment>
<evidence type="ECO:0000259" key="12">
    <source>
        <dbReference type="Pfam" id="PF00905"/>
    </source>
</evidence>
<dbReference type="Proteomes" id="UP000475117">
    <property type="component" value="Chromosome"/>
</dbReference>
<evidence type="ECO:0000256" key="6">
    <source>
        <dbReference type="ARBA" id="ARBA00022676"/>
    </source>
</evidence>
<dbReference type="Pfam" id="PF00912">
    <property type="entry name" value="Transgly"/>
    <property type="match status" value="1"/>
</dbReference>
<evidence type="ECO:0000256" key="7">
    <source>
        <dbReference type="ARBA" id="ARBA00022679"/>
    </source>
</evidence>
<protein>
    <recommendedName>
        <fullName evidence="10">peptidoglycan glycosyltransferase</fullName>
        <ecNumber evidence="10">2.4.99.28</ecNumber>
    </recommendedName>
</protein>
<dbReference type="InterPro" id="IPR009647">
    <property type="entry name" value="PBP_C"/>
</dbReference>
<dbReference type="InterPro" id="IPR023346">
    <property type="entry name" value="Lysozyme-like_dom_sf"/>
</dbReference>
<dbReference type="GO" id="GO:0009252">
    <property type="term" value="P:peptidoglycan biosynthetic process"/>
    <property type="evidence" value="ECO:0007669"/>
    <property type="project" value="InterPro"/>
</dbReference>
<dbReference type="EC" id="2.4.99.28" evidence="10"/>
<keyword evidence="16" id="KW-1185">Reference proteome</keyword>
<comment type="similarity">
    <text evidence="2">In the C-terminal section; belongs to the transpeptidase family.</text>
</comment>
<evidence type="ECO:0000259" key="13">
    <source>
        <dbReference type="Pfam" id="PF00912"/>
    </source>
</evidence>
<evidence type="ECO:0000256" key="1">
    <source>
        <dbReference type="ARBA" id="ARBA00004752"/>
    </source>
</evidence>
<evidence type="ECO:0000313" key="16">
    <source>
        <dbReference type="Proteomes" id="UP000475117"/>
    </source>
</evidence>
<keyword evidence="6" id="KW-0328">Glycosyltransferase</keyword>
<dbReference type="InterPro" id="IPR001264">
    <property type="entry name" value="Glyco_trans_51"/>
</dbReference>
<evidence type="ECO:0000256" key="2">
    <source>
        <dbReference type="ARBA" id="ARBA00007090"/>
    </source>
</evidence>
<evidence type="ECO:0000256" key="10">
    <source>
        <dbReference type="ARBA" id="ARBA00044770"/>
    </source>
</evidence>
<organism evidence="15 16">
    <name type="scientific">Sulfuriroseicoccus oceanibius</name>
    <dbReference type="NCBI Taxonomy" id="2707525"/>
    <lineage>
        <taxon>Bacteria</taxon>
        <taxon>Pseudomonadati</taxon>
        <taxon>Verrucomicrobiota</taxon>
        <taxon>Verrucomicrobiia</taxon>
        <taxon>Verrucomicrobiales</taxon>
        <taxon>Verrucomicrobiaceae</taxon>
        <taxon>Sulfuriroseicoccus</taxon>
    </lineage>
</organism>
<dbReference type="InterPro" id="IPR011815">
    <property type="entry name" value="PBP_1c"/>
</dbReference>
<dbReference type="SUPFAM" id="SSF53955">
    <property type="entry name" value="Lysozyme-like"/>
    <property type="match status" value="1"/>
</dbReference>
<accession>A0A6B3L7J0</accession>
<keyword evidence="7" id="KW-0808">Transferase</keyword>
<evidence type="ECO:0000256" key="11">
    <source>
        <dbReference type="ARBA" id="ARBA00049902"/>
    </source>
</evidence>
<dbReference type="AlphaFoldDB" id="A0A6B3L7J0"/>
<reference evidence="15 16" key="1">
    <citation type="submission" date="2020-12" db="EMBL/GenBank/DDBJ databases">
        <title>Sulforoseuscoccus oceanibium gen. nov., sp. nov., a representative of the phylum Verrucomicrobia with special cytoplasmic membrane, and proposal of Sulforoseuscoccusaceae fam. nov.</title>
        <authorList>
            <person name="Xi F."/>
        </authorList>
    </citation>
    <scope>NUCLEOTIDE SEQUENCE [LARGE SCALE GENOMIC DNA]</scope>
    <source>
        <strain evidence="15 16">T37</strain>
    </source>
</reference>
<evidence type="ECO:0000313" key="15">
    <source>
        <dbReference type="EMBL" id="QQL44503.1"/>
    </source>
</evidence>
<dbReference type="Pfam" id="PF06832">
    <property type="entry name" value="BiPBP_C"/>
    <property type="match status" value="1"/>
</dbReference>
<dbReference type="InterPro" id="IPR036950">
    <property type="entry name" value="PBP_transglycosylase"/>
</dbReference>
<evidence type="ECO:0000256" key="9">
    <source>
        <dbReference type="ARBA" id="ARBA00023268"/>
    </source>
</evidence>
<dbReference type="GO" id="GO:0008658">
    <property type="term" value="F:penicillin binding"/>
    <property type="evidence" value="ECO:0007669"/>
    <property type="project" value="InterPro"/>
</dbReference>
<dbReference type="InterPro" id="IPR012338">
    <property type="entry name" value="Beta-lactam/transpept-like"/>
</dbReference>
<dbReference type="KEGG" id="soa:G3M56_011520"/>
<dbReference type="InterPro" id="IPR050396">
    <property type="entry name" value="Glycosyltr_51/Transpeptidase"/>
</dbReference>